<dbReference type="Pfam" id="PF02954">
    <property type="entry name" value="HTH_8"/>
    <property type="match status" value="1"/>
</dbReference>
<dbReference type="PROSITE" id="PS00676">
    <property type="entry name" value="SIGMA54_INTERACT_2"/>
    <property type="match status" value="1"/>
</dbReference>
<keyword evidence="2" id="KW-0067">ATP-binding</keyword>
<dbReference type="Proteomes" id="UP000671868">
    <property type="component" value="Chromosome"/>
</dbReference>
<sequence>METPPNVMLLDRAPERSRRLLAALNEQGCITTLAASHQEACHCMAEGNFHVGLVQLQGEDAESLSALEGLVLDSGFEWVALTNARQASDARVRPALVRLFHSVHVGDDLPGLVCLLRNVAKLHAVSTRADTQARLHVARKIMVGSTPGMRRVVEQIHALADVDAPVFISGESGTGKELAARAIHELSSRAEGPFVAVNCGAIPPNLIQSELFGFEKGAFTDAHSRRTGKIEAAAGGTLFLDEISELPYDLQATLLRFIESRRFFRLGSRKETRADVRILAATNRDVPALVAEGRFRLDLFYRLNVLEILIPPLRERKPDIKPLVELFFEQFKHYRPSGLTGFSPAAMARLQDHDWPGNIRELMNTVCRAMLMSNPPRIEAEDIPIANPGKPLQPPTLEEIREQAERSTILNALKRNRHNVARTSRELGVSRVTLYRLLDKYDIQRIVDRHSSQRFPGTGTPRETTHD</sequence>
<dbReference type="SMART" id="SM00382">
    <property type="entry name" value="AAA"/>
    <property type="match status" value="1"/>
</dbReference>
<dbReference type="RefSeq" id="WP_209538211.1">
    <property type="nucleotide sequence ID" value="NZ_CP053381.1"/>
</dbReference>
<dbReference type="PANTHER" id="PTHR32071">
    <property type="entry name" value="TRANSCRIPTIONAL REGULATORY PROTEIN"/>
    <property type="match status" value="1"/>
</dbReference>
<dbReference type="Gene3D" id="1.10.10.60">
    <property type="entry name" value="Homeodomain-like"/>
    <property type="match status" value="1"/>
</dbReference>
<gene>
    <name evidence="7" type="ORF">HNO51_20825</name>
</gene>
<dbReference type="PANTHER" id="PTHR32071:SF120">
    <property type="entry name" value="TRANSCRIPTIONAL REGULATOR-RELATED"/>
    <property type="match status" value="1"/>
</dbReference>
<keyword evidence="3" id="KW-0805">Transcription regulation</keyword>
<dbReference type="InterPro" id="IPR011006">
    <property type="entry name" value="CheY-like_superfamily"/>
</dbReference>
<keyword evidence="4" id="KW-0238">DNA-binding</keyword>
<protein>
    <submittedName>
        <fullName evidence="7">Sigma-54-dependent Fis family transcriptional regulator</fullName>
    </submittedName>
</protein>
<dbReference type="SUPFAM" id="SSF46689">
    <property type="entry name" value="Homeodomain-like"/>
    <property type="match status" value="1"/>
</dbReference>
<feature type="domain" description="Sigma-54 factor interaction" evidence="6">
    <location>
        <begin position="142"/>
        <end position="371"/>
    </location>
</feature>
<dbReference type="Pfam" id="PF25601">
    <property type="entry name" value="AAA_lid_14"/>
    <property type="match status" value="1"/>
</dbReference>
<keyword evidence="1" id="KW-0547">Nucleotide-binding</keyword>
<dbReference type="EMBL" id="CP053381">
    <property type="protein sequence ID" value="QTP56904.1"/>
    <property type="molecule type" value="Genomic_DNA"/>
</dbReference>
<dbReference type="InterPro" id="IPR027417">
    <property type="entry name" value="P-loop_NTPase"/>
</dbReference>
<proteinExistence type="predicted"/>
<evidence type="ECO:0000256" key="1">
    <source>
        <dbReference type="ARBA" id="ARBA00022741"/>
    </source>
</evidence>
<evidence type="ECO:0000256" key="2">
    <source>
        <dbReference type="ARBA" id="ARBA00022840"/>
    </source>
</evidence>
<dbReference type="InterPro" id="IPR025943">
    <property type="entry name" value="Sigma_54_int_dom_ATP-bd_2"/>
</dbReference>
<keyword evidence="5" id="KW-0804">Transcription</keyword>
<evidence type="ECO:0000256" key="3">
    <source>
        <dbReference type="ARBA" id="ARBA00023015"/>
    </source>
</evidence>
<keyword evidence="8" id="KW-1185">Reference proteome</keyword>
<dbReference type="SUPFAM" id="SSF52540">
    <property type="entry name" value="P-loop containing nucleoside triphosphate hydrolases"/>
    <property type="match status" value="1"/>
</dbReference>
<dbReference type="Pfam" id="PF00158">
    <property type="entry name" value="Sigma54_activat"/>
    <property type="match status" value="1"/>
</dbReference>
<dbReference type="PROSITE" id="PS00688">
    <property type="entry name" value="SIGMA54_INTERACT_3"/>
    <property type="match status" value="1"/>
</dbReference>
<dbReference type="PROSITE" id="PS50045">
    <property type="entry name" value="SIGMA54_INTERACT_4"/>
    <property type="match status" value="1"/>
</dbReference>
<dbReference type="SUPFAM" id="SSF52172">
    <property type="entry name" value="CheY-like"/>
    <property type="match status" value="1"/>
</dbReference>
<dbReference type="InterPro" id="IPR025944">
    <property type="entry name" value="Sigma_54_int_dom_CS"/>
</dbReference>
<dbReference type="CDD" id="cd00009">
    <property type="entry name" value="AAA"/>
    <property type="match status" value="1"/>
</dbReference>
<dbReference type="InterPro" id="IPR002197">
    <property type="entry name" value="HTH_Fis"/>
</dbReference>
<evidence type="ECO:0000256" key="4">
    <source>
        <dbReference type="ARBA" id="ARBA00023125"/>
    </source>
</evidence>
<reference evidence="7 8" key="1">
    <citation type="journal article" date="2021" name="Front. Microbiol.">
        <title>Aerobic Denitrification and Heterotrophic Sulfur Oxidation in the Genus Halomonas Revealed by Six Novel Species Characterizations and Genome-Based Analysis.</title>
        <authorList>
            <person name="Wang L."/>
            <person name="Shao Z."/>
        </authorList>
    </citation>
    <scope>NUCLEOTIDE SEQUENCE [LARGE SCALE GENOMIC DNA]</scope>
    <source>
        <strain evidence="7 8">MCCC 1A11059</strain>
    </source>
</reference>
<evidence type="ECO:0000313" key="8">
    <source>
        <dbReference type="Proteomes" id="UP000671868"/>
    </source>
</evidence>
<dbReference type="Gene3D" id="1.10.8.60">
    <property type="match status" value="1"/>
</dbReference>
<organism evidence="7 8">
    <name type="scientific">Billgrantia sulfidoxydans</name>
    <dbReference type="NCBI Taxonomy" id="2733484"/>
    <lineage>
        <taxon>Bacteria</taxon>
        <taxon>Pseudomonadati</taxon>
        <taxon>Pseudomonadota</taxon>
        <taxon>Gammaproteobacteria</taxon>
        <taxon>Oceanospirillales</taxon>
        <taxon>Halomonadaceae</taxon>
        <taxon>Billgrantia</taxon>
    </lineage>
</organism>
<name>A0ABX7W971_9GAMM</name>
<evidence type="ECO:0000259" key="6">
    <source>
        <dbReference type="PROSITE" id="PS50045"/>
    </source>
</evidence>
<dbReference type="InterPro" id="IPR002078">
    <property type="entry name" value="Sigma_54_int"/>
</dbReference>
<evidence type="ECO:0000256" key="5">
    <source>
        <dbReference type="ARBA" id="ARBA00023163"/>
    </source>
</evidence>
<dbReference type="InterPro" id="IPR058031">
    <property type="entry name" value="AAA_lid_NorR"/>
</dbReference>
<dbReference type="InterPro" id="IPR003593">
    <property type="entry name" value="AAA+_ATPase"/>
</dbReference>
<accession>A0ABX7W971</accession>
<dbReference type="PRINTS" id="PR01590">
    <property type="entry name" value="HTHFIS"/>
</dbReference>
<dbReference type="InterPro" id="IPR009057">
    <property type="entry name" value="Homeodomain-like_sf"/>
</dbReference>
<evidence type="ECO:0000313" key="7">
    <source>
        <dbReference type="EMBL" id="QTP56904.1"/>
    </source>
</evidence>
<dbReference type="Gene3D" id="3.40.50.300">
    <property type="entry name" value="P-loop containing nucleotide triphosphate hydrolases"/>
    <property type="match status" value="1"/>
</dbReference>